<feature type="region of interest" description="Disordered" evidence="1">
    <location>
        <begin position="82"/>
        <end position="107"/>
    </location>
</feature>
<feature type="compositionally biased region" description="Low complexity" evidence="1">
    <location>
        <begin position="90"/>
        <end position="103"/>
    </location>
</feature>
<dbReference type="EMBL" id="SBHS01000015">
    <property type="protein sequence ID" value="TWU73789.1"/>
    <property type="molecule type" value="Genomic_DNA"/>
</dbReference>
<dbReference type="Proteomes" id="UP000317257">
    <property type="component" value="Unassembled WGS sequence"/>
</dbReference>
<feature type="region of interest" description="Disordered" evidence="1">
    <location>
        <begin position="212"/>
        <end position="254"/>
    </location>
</feature>
<feature type="compositionally biased region" description="Low complexity" evidence="1">
    <location>
        <begin position="150"/>
        <end position="160"/>
    </location>
</feature>
<sequence length="254" mass="27087">MVLSTFPQEDAEFHEVETVQGNIMVSADLLSMSGSAVEETPGLSPRQTHDLDNIISLPSTAIPRPLVPEYLADPVRTQLLPSNYSKPYVTTPESSPPTESNEPCSVDPEPYATDALHPGQLHNEIYLPQSPPFAARGQVLSVLPNTINGTGPLTAPTSGTPLPPTPGAVPAGHESNHGATSADGTSHEIPSYMTPQAIRARNLILSCNLPPKPVRNASASSERTSFPESPRSSKRQRLEGSEWEFQPGFPGVNG</sequence>
<feature type="compositionally biased region" description="Polar residues" evidence="1">
    <location>
        <begin position="217"/>
        <end position="227"/>
    </location>
</feature>
<evidence type="ECO:0000313" key="2">
    <source>
        <dbReference type="EMBL" id="TWU73789.1"/>
    </source>
</evidence>
<accession>A0A5C6G925</accession>
<organism evidence="2 3">
    <name type="scientific">Metarhizium rileyi (strain RCEF 4871)</name>
    <name type="common">Nomuraea rileyi</name>
    <dbReference type="NCBI Taxonomy" id="1649241"/>
    <lineage>
        <taxon>Eukaryota</taxon>
        <taxon>Fungi</taxon>
        <taxon>Dikarya</taxon>
        <taxon>Ascomycota</taxon>
        <taxon>Pezizomycotina</taxon>
        <taxon>Sordariomycetes</taxon>
        <taxon>Hypocreomycetidae</taxon>
        <taxon>Hypocreales</taxon>
        <taxon>Clavicipitaceae</taxon>
        <taxon>Metarhizium</taxon>
    </lineage>
</organism>
<gene>
    <name evidence="2" type="ORF">ED733_004099</name>
</gene>
<dbReference type="AlphaFoldDB" id="A0A5C6G925"/>
<evidence type="ECO:0000313" key="3">
    <source>
        <dbReference type="Proteomes" id="UP000317257"/>
    </source>
</evidence>
<protein>
    <submittedName>
        <fullName evidence="2">Uncharacterized protein</fullName>
    </submittedName>
</protein>
<proteinExistence type="predicted"/>
<evidence type="ECO:0000256" key="1">
    <source>
        <dbReference type="SAM" id="MobiDB-lite"/>
    </source>
</evidence>
<feature type="region of interest" description="Disordered" evidence="1">
    <location>
        <begin position="150"/>
        <end position="188"/>
    </location>
</feature>
<comment type="caution">
    <text evidence="2">The sequence shown here is derived from an EMBL/GenBank/DDBJ whole genome shotgun (WGS) entry which is preliminary data.</text>
</comment>
<name>A0A5C6G925_METRR</name>
<reference evidence="3" key="1">
    <citation type="submission" date="2018-12" db="EMBL/GenBank/DDBJ databases">
        <title>The complete genome of Metarhizium rileyi, a key fungal pathogen of Lepidoptera.</title>
        <authorList>
            <person name="Binneck E."/>
            <person name="Lastra C.C.L."/>
            <person name="Sosa-Gomez D.R."/>
        </authorList>
    </citation>
    <scope>NUCLEOTIDE SEQUENCE [LARGE SCALE GENOMIC DNA]</scope>
    <source>
        <strain evidence="3">Cep018-CH2</strain>
    </source>
</reference>